<dbReference type="EMBL" id="BAAAZT010000023">
    <property type="protein sequence ID" value="GAA3898289.1"/>
    <property type="molecule type" value="Genomic_DNA"/>
</dbReference>
<dbReference type="Proteomes" id="UP001500133">
    <property type="component" value="Unassembled WGS sequence"/>
</dbReference>
<accession>A0ABP7LEW7</accession>
<gene>
    <name evidence="3" type="ORF">GCM10022228_06200</name>
</gene>
<feature type="signal peptide" evidence="1">
    <location>
        <begin position="1"/>
        <end position="21"/>
    </location>
</feature>
<proteinExistence type="predicted"/>
<protein>
    <submittedName>
        <fullName evidence="3">PepSY domain-containing protein</fullName>
    </submittedName>
</protein>
<sequence>MKMHSIAVTGAALLFAGAAVAGPQCTEAPEADWLSQNAMKQKLADQGYTVDRFKVTDGSCYEIYGKDKKGVKVEIYFNPVNGEIVEEHRNE</sequence>
<organism evidence="3 4">
    <name type="scientific">Halomonas cibimaris</name>
    <dbReference type="NCBI Taxonomy" id="657012"/>
    <lineage>
        <taxon>Bacteria</taxon>
        <taxon>Pseudomonadati</taxon>
        <taxon>Pseudomonadota</taxon>
        <taxon>Gammaproteobacteria</taxon>
        <taxon>Oceanospirillales</taxon>
        <taxon>Halomonadaceae</taxon>
        <taxon>Halomonas</taxon>
    </lineage>
</organism>
<feature type="domain" description="PepSY" evidence="2">
    <location>
        <begin position="6"/>
        <end position="87"/>
    </location>
</feature>
<name>A0ABP7LEW7_9GAMM</name>
<feature type="chain" id="PRO_5046298200" evidence="1">
    <location>
        <begin position="22"/>
        <end position="91"/>
    </location>
</feature>
<evidence type="ECO:0000259" key="2">
    <source>
        <dbReference type="Pfam" id="PF13670"/>
    </source>
</evidence>
<evidence type="ECO:0000313" key="4">
    <source>
        <dbReference type="Proteomes" id="UP001500133"/>
    </source>
</evidence>
<dbReference type="InterPro" id="IPR025711">
    <property type="entry name" value="PepSY"/>
</dbReference>
<dbReference type="RefSeq" id="WP_344702207.1">
    <property type="nucleotide sequence ID" value="NZ_BAAAZT010000023.1"/>
</dbReference>
<keyword evidence="4" id="KW-1185">Reference proteome</keyword>
<reference evidence="4" key="1">
    <citation type="journal article" date="2019" name="Int. J. Syst. Evol. Microbiol.">
        <title>The Global Catalogue of Microorganisms (GCM) 10K type strain sequencing project: providing services to taxonomists for standard genome sequencing and annotation.</title>
        <authorList>
            <consortium name="The Broad Institute Genomics Platform"/>
            <consortium name="The Broad Institute Genome Sequencing Center for Infectious Disease"/>
            <person name="Wu L."/>
            <person name="Ma J."/>
        </authorList>
    </citation>
    <scope>NUCLEOTIDE SEQUENCE [LARGE SCALE GENOMIC DNA]</scope>
    <source>
        <strain evidence="4">JCM 16914</strain>
    </source>
</reference>
<evidence type="ECO:0000256" key="1">
    <source>
        <dbReference type="SAM" id="SignalP"/>
    </source>
</evidence>
<comment type="caution">
    <text evidence="3">The sequence shown here is derived from an EMBL/GenBank/DDBJ whole genome shotgun (WGS) entry which is preliminary data.</text>
</comment>
<keyword evidence="1" id="KW-0732">Signal</keyword>
<dbReference type="Pfam" id="PF13670">
    <property type="entry name" value="PepSY_2"/>
    <property type="match status" value="1"/>
</dbReference>
<evidence type="ECO:0000313" key="3">
    <source>
        <dbReference type="EMBL" id="GAA3898289.1"/>
    </source>
</evidence>